<dbReference type="OrthoDB" id="9810277at2"/>
<keyword evidence="3" id="KW-1185">Reference proteome</keyword>
<evidence type="ECO:0000313" key="2">
    <source>
        <dbReference type="EMBL" id="QEX20143.1"/>
    </source>
</evidence>
<dbReference type="InterPro" id="IPR011009">
    <property type="entry name" value="Kinase-like_dom_sf"/>
</dbReference>
<dbReference type="PANTHER" id="PTHR43883">
    <property type="entry name" value="SLR0207 PROTEIN"/>
    <property type="match status" value="1"/>
</dbReference>
<evidence type="ECO:0000259" key="1">
    <source>
        <dbReference type="Pfam" id="PF01636"/>
    </source>
</evidence>
<dbReference type="SUPFAM" id="SSF56112">
    <property type="entry name" value="Protein kinase-like (PK-like)"/>
    <property type="match status" value="1"/>
</dbReference>
<gene>
    <name evidence="2" type="ORF">FRZ61_00570</name>
</gene>
<protein>
    <recommendedName>
        <fullName evidence="1">Aminoglycoside phosphotransferase domain-containing protein</fullName>
    </recommendedName>
</protein>
<dbReference type="InterPro" id="IPR002575">
    <property type="entry name" value="Aminoglycoside_PTrfase"/>
</dbReference>
<dbReference type="AlphaFoldDB" id="A0A5J6MS36"/>
<sequence length="517" mass="56173">MSEPQQPVIDFLAEPQSYGLPPGQRVERIDTHVASVFLAGERAFKLKRAVRFAYLDFSTLALREQSCRTELAINRRTAPGIYLGIRKITREADGRLRFDGAGETLDWAIEMRRFDQGLLFGRMAEEGRLTPALMQDLADIIWQFHQSLPPAATSGGAARFGRVMAGNLGELERARAAGTLDPGKIDGMNRLCDTALRSLRPLLDARAEAGLVRRCHGDLHLRNICLWEGRPTLFDAIEFSEDLATIDLLYDLAFLLMDLEHRDARGLANRVCNRYLDRGGGEEGQAALPLFMAVRAVIRAHVSASTAERQGETPKAALSKAQSQAYLDLAIRLLQPAKPKLVAIGGLSGTGKSTLAYGLAPSWAPAPGARVLRSDMIRKRLMGVEPETRLPESAYRGEVTSQVYAALGQAALQALRAGRSVIADAVFARAGERAAIAAIAGEAGVDFAGLWLEAPATLLENRVARRERDASDANVAVVRRQQSYEAGPLDWHRVDAGGAPDRTLANARRALGETAGP</sequence>
<accession>A0A5J6MS36</accession>
<dbReference type="Pfam" id="PF01636">
    <property type="entry name" value="APH"/>
    <property type="match status" value="1"/>
</dbReference>
<dbReference type="RefSeq" id="WP_151114409.1">
    <property type="nucleotide sequence ID" value="NZ_CP042582.1"/>
</dbReference>
<dbReference type="PANTHER" id="PTHR43883:SF1">
    <property type="entry name" value="GLUCONOKINASE"/>
    <property type="match status" value="1"/>
</dbReference>
<evidence type="ECO:0000313" key="3">
    <source>
        <dbReference type="Proteomes" id="UP000325797"/>
    </source>
</evidence>
<dbReference type="InterPro" id="IPR027417">
    <property type="entry name" value="P-loop_NTPase"/>
</dbReference>
<organism evidence="2 3">
    <name type="scientific">Hypericibacter adhaerens</name>
    <dbReference type="NCBI Taxonomy" id="2602016"/>
    <lineage>
        <taxon>Bacteria</taxon>
        <taxon>Pseudomonadati</taxon>
        <taxon>Pseudomonadota</taxon>
        <taxon>Alphaproteobacteria</taxon>
        <taxon>Rhodospirillales</taxon>
        <taxon>Dongiaceae</taxon>
        <taxon>Hypericibacter</taxon>
    </lineage>
</organism>
<dbReference type="KEGG" id="hadh:FRZ61_00570"/>
<proteinExistence type="predicted"/>
<dbReference type="Gene3D" id="3.90.1200.10">
    <property type="match status" value="1"/>
</dbReference>
<reference evidence="2 3" key="1">
    <citation type="submission" date="2019-08" db="EMBL/GenBank/DDBJ databases">
        <title>Hyperibacter terrae gen. nov., sp. nov. and Hyperibacter viscosus sp. nov., two new members in the family Rhodospirillaceae isolated from the rhizosphere of Hypericum perforatum.</title>
        <authorList>
            <person name="Noviana Z."/>
        </authorList>
    </citation>
    <scope>NUCLEOTIDE SEQUENCE [LARGE SCALE GENOMIC DNA]</scope>
    <source>
        <strain evidence="2 3">R5959</strain>
    </source>
</reference>
<feature type="domain" description="Aminoglycoside phosphotransferase" evidence="1">
    <location>
        <begin position="124"/>
        <end position="279"/>
    </location>
</feature>
<dbReference type="Proteomes" id="UP000325797">
    <property type="component" value="Chromosome"/>
</dbReference>
<dbReference type="SUPFAM" id="SSF52540">
    <property type="entry name" value="P-loop containing nucleoside triphosphate hydrolases"/>
    <property type="match status" value="1"/>
</dbReference>
<name>A0A5J6MS36_9PROT</name>
<dbReference type="Gene3D" id="3.40.50.300">
    <property type="entry name" value="P-loop containing nucleotide triphosphate hydrolases"/>
    <property type="match status" value="1"/>
</dbReference>
<dbReference type="EMBL" id="CP042582">
    <property type="protein sequence ID" value="QEX20143.1"/>
    <property type="molecule type" value="Genomic_DNA"/>
</dbReference>
<dbReference type="Pfam" id="PF13671">
    <property type="entry name" value="AAA_33"/>
    <property type="match status" value="1"/>
</dbReference>
<dbReference type="InterPro" id="IPR052732">
    <property type="entry name" value="Cell-binding_unc_protein"/>
</dbReference>